<proteinExistence type="predicted"/>
<dbReference type="EMBL" id="MTYJ01000001">
    <property type="protein sequence ID" value="OQV26174.1"/>
    <property type="molecule type" value="Genomic_DNA"/>
</dbReference>
<evidence type="ECO:0000313" key="2">
    <source>
        <dbReference type="Proteomes" id="UP000192578"/>
    </source>
</evidence>
<gene>
    <name evidence="1" type="ORF">BV898_00294</name>
</gene>
<dbReference type="Proteomes" id="UP000192578">
    <property type="component" value="Unassembled WGS sequence"/>
</dbReference>
<reference evidence="2" key="1">
    <citation type="submission" date="2017-01" db="EMBL/GenBank/DDBJ databases">
        <title>Comparative genomics of anhydrobiosis in the tardigrade Hypsibius dujardini.</title>
        <authorList>
            <person name="Yoshida Y."/>
            <person name="Koutsovoulos G."/>
            <person name="Laetsch D."/>
            <person name="Stevens L."/>
            <person name="Kumar S."/>
            <person name="Horikawa D."/>
            <person name="Ishino K."/>
            <person name="Komine S."/>
            <person name="Tomita M."/>
            <person name="Blaxter M."/>
            <person name="Arakawa K."/>
        </authorList>
    </citation>
    <scope>NUCLEOTIDE SEQUENCE [LARGE SCALE GENOMIC DNA]</scope>
    <source>
        <strain evidence="2">Z151</strain>
    </source>
</reference>
<dbReference type="AlphaFoldDB" id="A0A1W0XFB8"/>
<comment type="caution">
    <text evidence="1">The sequence shown here is derived from an EMBL/GenBank/DDBJ whole genome shotgun (WGS) entry which is preliminary data.</text>
</comment>
<evidence type="ECO:0000313" key="1">
    <source>
        <dbReference type="EMBL" id="OQV26174.1"/>
    </source>
</evidence>
<name>A0A1W0XFB8_HYPEX</name>
<keyword evidence="2" id="KW-1185">Reference proteome</keyword>
<sequence length="86" mass="9857">MRPTPPRELIHPSTREASWTVARRSAALEAAARPLFSPSLPERLFRSRGTVQWNGALYIQPPARWRNSRMLFPVVLRRIGDVGSRH</sequence>
<protein>
    <submittedName>
        <fullName evidence="1">Uncharacterized protein</fullName>
    </submittedName>
</protein>
<accession>A0A1W0XFB8</accession>
<organism evidence="1 2">
    <name type="scientific">Hypsibius exemplaris</name>
    <name type="common">Freshwater tardigrade</name>
    <dbReference type="NCBI Taxonomy" id="2072580"/>
    <lineage>
        <taxon>Eukaryota</taxon>
        <taxon>Metazoa</taxon>
        <taxon>Ecdysozoa</taxon>
        <taxon>Tardigrada</taxon>
        <taxon>Eutardigrada</taxon>
        <taxon>Parachela</taxon>
        <taxon>Hypsibioidea</taxon>
        <taxon>Hypsibiidae</taxon>
        <taxon>Hypsibius</taxon>
    </lineage>
</organism>